<dbReference type="Proteomes" id="UP000027135">
    <property type="component" value="Unassembled WGS sequence"/>
</dbReference>
<proteinExistence type="predicted"/>
<sequence>MFLNEVGLEIFVDEEGEMLSLQYRDHLRYESILRSPVFICKTGRRDLQLNPT</sequence>
<organism evidence="1 2">
    <name type="scientific">Zootermopsis nevadensis</name>
    <name type="common">Dampwood termite</name>
    <dbReference type="NCBI Taxonomy" id="136037"/>
    <lineage>
        <taxon>Eukaryota</taxon>
        <taxon>Metazoa</taxon>
        <taxon>Ecdysozoa</taxon>
        <taxon>Arthropoda</taxon>
        <taxon>Hexapoda</taxon>
        <taxon>Insecta</taxon>
        <taxon>Pterygota</taxon>
        <taxon>Neoptera</taxon>
        <taxon>Polyneoptera</taxon>
        <taxon>Dictyoptera</taxon>
        <taxon>Blattodea</taxon>
        <taxon>Blattoidea</taxon>
        <taxon>Termitoidae</taxon>
        <taxon>Termopsidae</taxon>
        <taxon>Zootermopsis</taxon>
    </lineage>
</organism>
<dbReference type="AlphaFoldDB" id="A0A067QTQ3"/>
<accession>A0A067QTQ3</accession>
<dbReference type="EMBL" id="KK852946">
    <property type="protein sequence ID" value="KDR13418.1"/>
    <property type="molecule type" value="Genomic_DNA"/>
</dbReference>
<evidence type="ECO:0000313" key="1">
    <source>
        <dbReference type="EMBL" id="KDR13418.1"/>
    </source>
</evidence>
<name>A0A067QTQ3_ZOONE</name>
<keyword evidence="2" id="KW-1185">Reference proteome</keyword>
<dbReference type="InParanoid" id="A0A067QTQ3"/>
<evidence type="ECO:0000313" key="2">
    <source>
        <dbReference type="Proteomes" id="UP000027135"/>
    </source>
</evidence>
<protein>
    <submittedName>
        <fullName evidence="1">Uncharacterized protein</fullName>
    </submittedName>
</protein>
<reference evidence="1 2" key="1">
    <citation type="journal article" date="2014" name="Nat. Commun.">
        <title>Molecular traces of alternative social organization in a termite genome.</title>
        <authorList>
            <person name="Terrapon N."/>
            <person name="Li C."/>
            <person name="Robertson H.M."/>
            <person name="Ji L."/>
            <person name="Meng X."/>
            <person name="Booth W."/>
            <person name="Chen Z."/>
            <person name="Childers C.P."/>
            <person name="Glastad K.M."/>
            <person name="Gokhale K."/>
            <person name="Gowin J."/>
            <person name="Gronenberg W."/>
            <person name="Hermansen R.A."/>
            <person name="Hu H."/>
            <person name="Hunt B.G."/>
            <person name="Huylmans A.K."/>
            <person name="Khalil S.M."/>
            <person name="Mitchell R.D."/>
            <person name="Munoz-Torres M.C."/>
            <person name="Mustard J.A."/>
            <person name="Pan H."/>
            <person name="Reese J.T."/>
            <person name="Scharf M.E."/>
            <person name="Sun F."/>
            <person name="Vogel H."/>
            <person name="Xiao J."/>
            <person name="Yang W."/>
            <person name="Yang Z."/>
            <person name="Yang Z."/>
            <person name="Zhou J."/>
            <person name="Zhu J."/>
            <person name="Brent C.S."/>
            <person name="Elsik C.G."/>
            <person name="Goodisman M.A."/>
            <person name="Liberles D.A."/>
            <person name="Roe R.M."/>
            <person name="Vargo E.L."/>
            <person name="Vilcinskas A."/>
            <person name="Wang J."/>
            <person name="Bornberg-Bauer E."/>
            <person name="Korb J."/>
            <person name="Zhang G."/>
            <person name="Liebig J."/>
        </authorList>
    </citation>
    <scope>NUCLEOTIDE SEQUENCE [LARGE SCALE GENOMIC DNA]</scope>
    <source>
        <tissue evidence="1">Whole organism</tissue>
    </source>
</reference>
<gene>
    <name evidence="1" type="ORF">L798_12493</name>
</gene>